<dbReference type="FunFam" id="3.40.50.720:FF:000203">
    <property type="entry name" value="D-3-phosphoglycerate dehydrogenase (SerA)"/>
    <property type="match status" value="1"/>
</dbReference>
<dbReference type="Pfam" id="PF02826">
    <property type="entry name" value="2-Hacid_dh_C"/>
    <property type="match status" value="1"/>
</dbReference>
<dbReference type="EMBL" id="JAEQNE010000001">
    <property type="protein sequence ID" value="MBL0390090.1"/>
    <property type="molecule type" value="Genomic_DNA"/>
</dbReference>
<dbReference type="InterPro" id="IPR050223">
    <property type="entry name" value="D-isomer_2-hydroxyacid_DH"/>
</dbReference>
<dbReference type="PANTHER" id="PTHR10996:SF178">
    <property type="entry name" value="2-HYDROXYACID DEHYDROGENASE YGL185C-RELATED"/>
    <property type="match status" value="1"/>
</dbReference>
<organism evidence="7 8">
    <name type="scientific">Ramlibacter monticola</name>
    <dbReference type="NCBI Taxonomy" id="1926872"/>
    <lineage>
        <taxon>Bacteria</taxon>
        <taxon>Pseudomonadati</taxon>
        <taxon>Pseudomonadota</taxon>
        <taxon>Betaproteobacteria</taxon>
        <taxon>Burkholderiales</taxon>
        <taxon>Comamonadaceae</taxon>
        <taxon>Ramlibacter</taxon>
    </lineage>
</organism>
<feature type="domain" description="D-isomer specific 2-hydroxyacid dehydrogenase catalytic" evidence="5">
    <location>
        <begin position="6"/>
        <end position="311"/>
    </location>
</feature>
<dbReference type="GO" id="GO:0005829">
    <property type="term" value="C:cytosol"/>
    <property type="evidence" value="ECO:0007669"/>
    <property type="project" value="TreeGrafter"/>
</dbReference>
<dbReference type="PANTHER" id="PTHR10996">
    <property type="entry name" value="2-HYDROXYACID DEHYDROGENASE-RELATED"/>
    <property type="match status" value="1"/>
</dbReference>
<name>A0A937CQ21_9BURK</name>
<dbReference type="InterPro" id="IPR006140">
    <property type="entry name" value="D-isomer_DH_NAD-bd"/>
</dbReference>
<dbReference type="GO" id="GO:0051287">
    <property type="term" value="F:NAD binding"/>
    <property type="evidence" value="ECO:0007669"/>
    <property type="project" value="InterPro"/>
</dbReference>
<keyword evidence="2 4" id="KW-0560">Oxidoreductase</keyword>
<protein>
    <submittedName>
        <fullName evidence="7">Hydroxyacid dehydrogenase</fullName>
    </submittedName>
</protein>
<feature type="domain" description="D-isomer specific 2-hydroxyacid dehydrogenase NAD-binding" evidence="6">
    <location>
        <begin position="106"/>
        <end position="281"/>
    </location>
</feature>
<dbReference type="RefSeq" id="WP_201672665.1">
    <property type="nucleotide sequence ID" value="NZ_JAEQNE010000001.1"/>
</dbReference>
<evidence type="ECO:0000256" key="1">
    <source>
        <dbReference type="ARBA" id="ARBA00005854"/>
    </source>
</evidence>
<dbReference type="Proteomes" id="UP000599109">
    <property type="component" value="Unassembled WGS sequence"/>
</dbReference>
<dbReference type="Pfam" id="PF00389">
    <property type="entry name" value="2-Hacid_dh"/>
    <property type="match status" value="1"/>
</dbReference>
<proteinExistence type="inferred from homology"/>
<dbReference type="AlphaFoldDB" id="A0A937CQ21"/>
<dbReference type="InterPro" id="IPR006139">
    <property type="entry name" value="D-isomer_2_OHA_DH_cat_dom"/>
</dbReference>
<dbReference type="InterPro" id="IPR029753">
    <property type="entry name" value="D-isomer_DH_CS"/>
</dbReference>
<evidence type="ECO:0000313" key="7">
    <source>
        <dbReference type="EMBL" id="MBL0390090.1"/>
    </source>
</evidence>
<keyword evidence="3" id="KW-0520">NAD</keyword>
<accession>A0A937CQ21</accession>
<evidence type="ECO:0000259" key="6">
    <source>
        <dbReference type="Pfam" id="PF02826"/>
    </source>
</evidence>
<evidence type="ECO:0000256" key="4">
    <source>
        <dbReference type="RuleBase" id="RU003719"/>
    </source>
</evidence>
<dbReference type="Gene3D" id="3.40.50.720">
    <property type="entry name" value="NAD(P)-binding Rossmann-like Domain"/>
    <property type="match status" value="2"/>
</dbReference>
<sequence>MTRPRVLLTNPIDAQVAAELGRHAEVLTASAQDPDSLRREARDADYLIVRAQLPEDIFAQAPRLRAAVRHGAGLDMIPMAAATRRGVAVANVPGVNAATVAEYAVGQMLNLARMLPRIDTLLRTESWAAARQCADDSTDLGGKTIAIVGMGQIGQSLARICSLGFGMRVLGVRRSPQADTATTRFVTLEQALPEADYLVMACPLTPETRGLIGPAELARLKPGARLVNVARGPVIDEAALVEALRSGRLAGAALDVFETQPLPEASPLRSLPNVLLSPHLAGITRESMRRMSEGVLSQLLAMFSGQLPVHLCNPEAGAAILARWASLSKQT</sequence>
<evidence type="ECO:0000256" key="2">
    <source>
        <dbReference type="ARBA" id="ARBA00023002"/>
    </source>
</evidence>
<evidence type="ECO:0000259" key="5">
    <source>
        <dbReference type="Pfam" id="PF00389"/>
    </source>
</evidence>
<comment type="caution">
    <text evidence="7">The sequence shown here is derived from an EMBL/GenBank/DDBJ whole genome shotgun (WGS) entry which is preliminary data.</text>
</comment>
<dbReference type="GO" id="GO:0030267">
    <property type="term" value="F:glyoxylate reductase (NADPH) activity"/>
    <property type="evidence" value="ECO:0007669"/>
    <property type="project" value="TreeGrafter"/>
</dbReference>
<reference evidence="7 8" key="1">
    <citation type="journal article" date="2017" name="Int. J. Syst. Evol. Microbiol.">
        <title>Ramlibacter monticola sp. nov., isolated from forest soil.</title>
        <authorList>
            <person name="Chaudhary D.K."/>
            <person name="Kim J."/>
        </authorList>
    </citation>
    <scope>NUCLEOTIDE SEQUENCE [LARGE SCALE GENOMIC DNA]</scope>
    <source>
        <strain evidence="7 8">KACC 19175</strain>
    </source>
</reference>
<keyword evidence="8" id="KW-1185">Reference proteome</keyword>
<gene>
    <name evidence="7" type="ORF">JJ685_02930</name>
</gene>
<dbReference type="PROSITE" id="PS00671">
    <property type="entry name" value="D_2_HYDROXYACID_DH_3"/>
    <property type="match status" value="1"/>
</dbReference>
<dbReference type="SUPFAM" id="SSF52283">
    <property type="entry name" value="Formate/glycerate dehydrogenase catalytic domain-like"/>
    <property type="match status" value="1"/>
</dbReference>
<dbReference type="GO" id="GO:0016618">
    <property type="term" value="F:hydroxypyruvate reductase [NAD(P)H] activity"/>
    <property type="evidence" value="ECO:0007669"/>
    <property type="project" value="TreeGrafter"/>
</dbReference>
<dbReference type="CDD" id="cd12173">
    <property type="entry name" value="PGDH_4"/>
    <property type="match status" value="1"/>
</dbReference>
<dbReference type="SUPFAM" id="SSF51735">
    <property type="entry name" value="NAD(P)-binding Rossmann-fold domains"/>
    <property type="match status" value="1"/>
</dbReference>
<comment type="similarity">
    <text evidence="1 4">Belongs to the D-isomer specific 2-hydroxyacid dehydrogenase family.</text>
</comment>
<dbReference type="InterPro" id="IPR036291">
    <property type="entry name" value="NAD(P)-bd_dom_sf"/>
</dbReference>
<evidence type="ECO:0000313" key="8">
    <source>
        <dbReference type="Proteomes" id="UP000599109"/>
    </source>
</evidence>
<evidence type="ECO:0000256" key="3">
    <source>
        <dbReference type="ARBA" id="ARBA00023027"/>
    </source>
</evidence>